<dbReference type="InterPro" id="IPR013785">
    <property type="entry name" value="Aldolase_TIM"/>
</dbReference>
<accession>A0A7Y9AS45</accession>
<protein>
    <recommendedName>
        <fullName evidence="7">Orotidine 5'-phosphate decarboxylase</fullName>
        <ecNumber evidence="7">4.1.1.23</ecNumber>
    </recommendedName>
    <alternativeName>
        <fullName evidence="7">OMP decarboxylase</fullName>
        <shortName evidence="7">OMPDCase</shortName>
        <shortName evidence="7">OMPdecase</shortName>
    </alternativeName>
</protein>
<evidence type="ECO:0000313" key="9">
    <source>
        <dbReference type="EMBL" id="NYD20797.1"/>
    </source>
</evidence>
<dbReference type="PANTHER" id="PTHR43375:SF1">
    <property type="entry name" value="OROTIDINE 5'-PHOSPHATE DECARBOXYLASE"/>
    <property type="match status" value="1"/>
</dbReference>
<proteinExistence type="inferred from homology"/>
<evidence type="ECO:0000256" key="7">
    <source>
        <dbReference type="HAMAP-Rule" id="MF_01215"/>
    </source>
</evidence>
<keyword evidence="3 7" id="KW-0210">Decarboxylase</keyword>
<dbReference type="AlphaFoldDB" id="A0A7Y9AS45"/>
<dbReference type="GO" id="GO:0004590">
    <property type="term" value="F:orotidine-5'-phosphate decarboxylase activity"/>
    <property type="evidence" value="ECO:0007669"/>
    <property type="project" value="UniProtKB-UniRule"/>
</dbReference>
<comment type="similarity">
    <text evidence="2 7">Belongs to the OMP decarboxylase family. Type 2 subfamily.</text>
</comment>
<evidence type="ECO:0000256" key="2">
    <source>
        <dbReference type="ARBA" id="ARBA00008847"/>
    </source>
</evidence>
<dbReference type="RefSeq" id="WP_179748659.1">
    <property type="nucleotide sequence ID" value="NZ_BAAAGN010000002.1"/>
</dbReference>
<dbReference type="SUPFAM" id="SSF51366">
    <property type="entry name" value="Ribulose-phoshate binding barrel"/>
    <property type="match status" value="1"/>
</dbReference>
<evidence type="ECO:0000256" key="5">
    <source>
        <dbReference type="ARBA" id="ARBA00023239"/>
    </source>
</evidence>
<organism evidence="9 10">
    <name type="scientific">Kineococcus aurantiacus</name>
    <dbReference type="NCBI Taxonomy" id="37633"/>
    <lineage>
        <taxon>Bacteria</taxon>
        <taxon>Bacillati</taxon>
        <taxon>Actinomycetota</taxon>
        <taxon>Actinomycetes</taxon>
        <taxon>Kineosporiales</taxon>
        <taxon>Kineosporiaceae</taxon>
        <taxon>Kineococcus</taxon>
    </lineage>
</organism>
<gene>
    <name evidence="7" type="primary">pyrF</name>
    <name evidence="9" type="ORF">BJ968_000337</name>
</gene>
<dbReference type="NCBIfam" id="TIGR02127">
    <property type="entry name" value="pyrF_sub2"/>
    <property type="match status" value="1"/>
</dbReference>
<reference evidence="9 10" key="1">
    <citation type="submission" date="2020-07" db="EMBL/GenBank/DDBJ databases">
        <title>Sequencing the genomes of 1000 actinobacteria strains.</title>
        <authorList>
            <person name="Klenk H.-P."/>
        </authorList>
    </citation>
    <scope>NUCLEOTIDE SEQUENCE [LARGE SCALE GENOMIC DNA]</scope>
    <source>
        <strain evidence="9 10">DSM 7487</strain>
    </source>
</reference>
<dbReference type="GO" id="GO:0044205">
    <property type="term" value="P:'de novo' UMP biosynthetic process"/>
    <property type="evidence" value="ECO:0007669"/>
    <property type="project" value="UniProtKB-UniRule"/>
</dbReference>
<dbReference type="EMBL" id="JACCBB010000001">
    <property type="protein sequence ID" value="NYD20797.1"/>
    <property type="molecule type" value="Genomic_DNA"/>
</dbReference>
<dbReference type="PANTHER" id="PTHR43375">
    <property type="entry name" value="OROTIDINE 5'-PHOSPHATE DECARBOXYLASE"/>
    <property type="match status" value="1"/>
</dbReference>
<feature type="active site" description="Proton donor" evidence="7">
    <location>
        <position position="96"/>
    </location>
</feature>
<keyword evidence="5 7" id="KW-0456">Lyase</keyword>
<comment type="pathway">
    <text evidence="1 7">Pyrimidine metabolism; UMP biosynthesis via de novo pathway; UMP from orotate: step 2/2.</text>
</comment>
<dbReference type="InterPro" id="IPR011060">
    <property type="entry name" value="RibuloseP-bd_barrel"/>
</dbReference>
<dbReference type="GO" id="GO:0006207">
    <property type="term" value="P:'de novo' pyrimidine nucleobase biosynthetic process"/>
    <property type="evidence" value="ECO:0007669"/>
    <property type="project" value="InterPro"/>
</dbReference>
<dbReference type="InterPro" id="IPR011995">
    <property type="entry name" value="OMPdecase_type-2"/>
</dbReference>
<comment type="catalytic activity">
    <reaction evidence="6 7">
        <text>orotidine 5'-phosphate + H(+) = UMP + CO2</text>
        <dbReference type="Rhea" id="RHEA:11596"/>
        <dbReference type="ChEBI" id="CHEBI:15378"/>
        <dbReference type="ChEBI" id="CHEBI:16526"/>
        <dbReference type="ChEBI" id="CHEBI:57538"/>
        <dbReference type="ChEBI" id="CHEBI:57865"/>
        <dbReference type="EC" id="4.1.1.23"/>
    </reaction>
</comment>
<dbReference type="Proteomes" id="UP000521922">
    <property type="component" value="Unassembled WGS sequence"/>
</dbReference>
<dbReference type="CDD" id="cd04725">
    <property type="entry name" value="OMP_decarboxylase_like"/>
    <property type="match status" value="1"/>
</dbReference>
<keyword evidence="4 7" id="KW-0665">Pyrimidine biosynthesis</keyword>
<sequence>MTRFGARLAGEVAAHGPLCAGIDPHAGLLAAWGLADDAAGVERFGRTVVEALAGHVACVKPQAAFFERHGSRGVAALERVIADARDAGLLTVVDAKRGDIGSTMGGYADAFVGDSPLAGDAVTVSPYLGFGSLRPVLDLAAAHGRGVFVLALTSNPEGASVQHAVGPDGRAVARAVAEAAAAENAGATPFGDVGLVVGATVGAAVTDLGLDLEAVNGPLLAPGVGAQGATAADLQQVFGRARRLVLASSSREVLAAGPTATGLRDAAHRTADAVRAALAL</sequence>
<dbReference type="HAMAP" id="MF_01215">
    <property type="entry name" value="OMPdecase_type2"/>
    <property type="match status" value="1"/>
</dbReference>
<comment type="caution">
    <text evidence="9">The sequence shown here is derived from an EMBL/GenBank/DDBJ whole genome shotgun (WGS) entry which is preliminary data.</text>
</comment>
<dbReference type="SMART" id="SM00934">
    <property type="entry name" value="OMPdecase"/>
    <property type="match status" value="1"/>
</dbReference>
<dbReference type="Pfam" id="PF00215">
    <property type="entry name" value="OMPdecase"/>
    <property type="match status" value="1"/>
</dbReference>
<evidence type="ECO:0000256" key="3">
    <source>
        <dbReference type="ARBA" id="ARBA00022793"/>
    </source>
</evidence>
<dbReference type="InterPro" id="IPR001754">
    <property type="entry name" value="OMPdeCOase_dom"/>
</dbReference>
<dbReference type="Gene3D" id="3.20.20.70">
    <property type="entry name" value="Aldolase class I"/>
    <property type="match status" value="1"/>
</dbReference>
<evidence type="ECO:0000256" key="1">
    <source>
        <dbReference type="ARBA" id="ARBA00004861"/>
    </source>
</evidence>
<evidence type="ECO:0000256" key="4">
    <source>
        <dbReference type="ARBA" id="ARBA00022975"/>
    </source>
</evidence>
<dbReference type="InterPro" id="IPR018089">
    <property type="entry name" value="OMPdecase_AS"/>
</dbReference>
<evidence type="ECO:0000256" key="6">
    <source>
        <dbReference type="ARBA" id="ARBA00049157"/>
    </source>
</evidence>
<dbReference type="PROSITE" id="PS00156">
    <property type="entry name" value="OMPDECASE"/>
    <property type="match status" value="1"/>
</dbReference>
<dbReference type="EC" id="4.1.1.23" evidence="7"/>
<name>A0A7Y9AS45_9ACTN</name>
<evidence type="ECO:0000259" key="8">
    <source>
        <dbReference type="SMART" id="SM00934"/>
    </source>
</evidence>
<feature type="domain" description="Orotidine 5'-phosphate decarboxylase" evidence="8">
    <location>
        <begin position="17"/>
        <end position="266"/>
    </location>
</feature>
<dbReference type="UniPathway" id="UPA00070">
    <property type="reaction ID" value="UER00120"/>
</dbReference>
<evidence type="ECO:0000313" key="10">
    <source>
        <dbReference type="Proteomes" id="UP000521922"/>
    </source>
</evidence>
<keyword evidence="10" id="KW-1185">Reference proteome</keyword>